<dbReference type="EMBL" id="QZCE01000003">
    <property type="protein sequence ID" value="NEZ68363.1"/>
    <property type="molecule type" value="Genomic_DNA"/>
</dbReference>
<dbReference type="Proteomes" id="UP000473574">
    <property type="component" value="Unassembled WGS sequence"/>
</dbReference>
<dbReference type="InterPro" id="IPR011009">
    <property type="entry name" value="Kinase-like_dom_sf"/>
</dbReference>
<protein>
    <recommendedName>
        <fullName evidence="2">Protein kinase domain-containing protein</fullName>
    </recommendedName>
</protein>
<proteinExistence type="predicted"/>
<dbReference type="Gene3D" id="1.10.510.10">
    <property type="entry name" value="Transferase(Phosphotransferase) domain 1"/>
    <property type="match status" value="1"/>
</dbReference>
<organism evidence="3 4">
    <name type="scientific">Adonisia turfae CCMR0082</name>
    <dbReference type="NCBI Taxonomy" id="2304604"/>
    <lineage>
        <taxon>Bacteria</taxon>
        <taxon>Bacillati</taxon>
        <taxon>Cyanobacteriota</taxon>
        <taxon>Adonisia</taxon>
        <taxon>Adonisia turfae</taxon>
    </lineage>
</organism>
<comment type="caution">
    <text evidence="3">The sequence shown here is derived from an EMBL/GenBank/DDBJ whole genome shotgun (WGS) entry which is preliminary data.</text>
</comment>
<feature type="domain" description="Protein kinase" evidence="2">
    <location>
        <begin position="13"/>
        <end position="305"/>
    </location>
</feature>
<sequence length="335" mass="37943">MVLTVYDANNQPRRLGNEIGSGGQGDVFALNENPNIVVKIFHPDKLREQGHELREKISAQTKMTDLIREPFLSWPQIEVFNDKNEWIGYAMKRAHGEPLSTLGHAMLYLNSFPGLNRMQIVTILINLLDTLKKLHRKKIYIGDINLGNFLADPKTSKVYFIDTDSYQITSGSSIFPCPVGKPEMTPVEHHGQDFQNVIRTVESDLFSLAILMFQCLMLGLHPYSRVGGGNPVDNLRQGIFPYGKGNARPGEENALPPGPWFTIWSHLTYEVKGLFIRTLQHGVNDPSNRASIVEWEKALGNYYWTMEKGHSKKEIRPSHPKISKYRGSRSKSIAN</sequence>
<dbReference type="GO" id="GO:0005524">
    <property type="term" value="F:ATP binding"/>
    <property type="evidence" value="ECO:0007669"/>
    <property type="project" value="InterPro"/>
</dbReference>
<accession>A0A6M0SKM6</accession>
<gene>
    <name evidence="3" type="ORF">D0962_37520</name>
</gene>
<dbReference type="AlphaFoldDB" id="A0A6M0SKM6"/>
<evidence type="ECO:0000259" key="2">
    <source>
        <dbReference type="PROSITE" id="PS50011"/>
    </source>
</evidence>
<feature type="compositionally biased region" description="Basic residues" evidence="1">
    <location>
        <begin position="318"/>
        <end position="329"/>
    </location>
</feature>
<evidence type="ECO:0000313" key="3">
    <source>
        <dbReference type="EMBL" id="NEZ68363.1"/>
    </source>
</evidence>
<dbReference type="InterPro" id="IPR000719">
    <property type="entry name" value="Prot_kinase_dom"/>
</dbReference>
<feature type="region of interest" description="Disordered" evidence="1">
    <location>
        <begin position="314"/>
        <end position="335"/>
    </location>
</feature>
<dbReference type="SUPFAM" id="SSF56112">
    <property type="entry name" value="Protein kinase-like (PK-like)"/>
    <property type="match status" value="1"/>
</dbReference>
<dbReference type="GO" id="GO:0004672">
    <property type="term" value="F:protein kinase activity"/>
    <property type="evidence" value="ECO:0007669"/>
    <property type="project" value="InterPro"/>
</dbReference>
<dbReference type="RefSeq" id="WP_163671947.1">
    <property type="nucleotide sequence ID" value="NZ_QZCE01000003.1"/>
</dbReference>
<dbReference type="Gene3D" id="3.30.200.20">
    <property type="entry name" value="Phosphorylase Kinase, domain 1"/>
    <property type="match status" value="1"/>
</dbReference>
<dbReference type="SMART" id="SM00220">
    <property type="entry name" value="S_TKc"/>
    <property type="match status" value="1"/>
</dbReference>
<name>A0A6M0SKM6_9CYAN</name>
<evidence type="ECO:0000256" key="1">
    <source>
        <dbReference type="SAM" id="MobiDB-lite"/>
    </source>
</evidence>
<reference evidence="3 4" key="1">
    <citation type="journal article" date="2020" name="Microb. Ecol.">
        <title>Ecogenomics of the Marine Benthic Filamentous Cyanobacterium Adonisia.</title>
        <authorList>
            <person name="Walter J.M."/>
            <person name="Coutinho F.H."/>
            <person name="Leomil L."/>
            <person name="Hargreaves P.I."/>
            <person name="Campeao M.E."/>
            <person name="Vieira V.V."/>
            <person name="Silva B.S."/>
            <person name="Fistarol G.O."/>
            <person name="Salomon P.S."/>
            <person name="Sawabe T."/>
            <person name="Mino S."/>
            <person name="Hosokawa M."/>
            <person name="Miyashita H."/>
            <person name="Maruyama F."/>
            <person name="van Verk M.C."/>
            <person name="Dutilh B.E."/>
            <person name="Thompson C.C."/>
            <person name="Thompson F.L."/>
        </authorList>
    </citation>
    <scope>NUCLEOTIDE SEQUENCE [LARGE SCALE GENOMIC DNA]</scope>
    <source>
        <strain evidence="3 4">CCMR0082</strain>
    </source>
</reference>
<evidence type="ECO:0000313" key="4">
    <source>
        <dbReference type="Proteomes" id="UP000473574"/>
    </source>
</evidence>
<dbReference type="PROSITE" id="PS50011">
    <property type="entry name" value="PROTEIN_KINASE_DOM"/>
    <property type="match status" value="1"/>
</dbReference>